<evidence type="ECO:0000313" key="2">
    <source>
        <dbReference type="Proteomes" id="UP000054630"/>
    </source>
</evidence>
<protein>
    <submittedName>
        <fullName evidence="1">Uncharacterized protein</fullName>
    </submittedName>
</protein>
<dbReference type="EMBL" id="JYDL01000089">
    <property type="protein sequence ID" value="KRX17372.1"/>
    <property type="molecule type" value="Genomic_DNA"/>
</dbReference>
<keyword evidence="2" id="KW-1185">Reference proteome</keyword>
<accession>A0A0V0RSE9</accession>
<dbReference type="AlphaFoldDB" id="A0A0V0RSE9"/>
<proteinExistence type="predicted"/>
<dbReference type="Proteomes" id="UP000054630">
    <property type="component" value="Unassembled WGS sequence"/>
</dbReference>
<comment type="caution">
    <text evidence="1">The sequence shown here is derived from an EMBL/GenBank/DDBJ whole genome shotgun (WGS) entry which is preliminary data.</text>
</comment>
<organism evidence="1 2">
    <name type="scientific">Trichinella nelsoni</name>
    <dbReference type="NCBI Taxonomy" id="6336"/>
    <lineage>
        <taxon>Eukaryota</taxon>
        <taxon>Metazoa</taxon>
        <taxon>Ecdysozoa</taxon>
        <taxon>Nematoda</taxon>
        <taxon>Enoplea</taxon>
        <taxon>Dorylaimia</taxon>
        <taxon>Trichinellida</taxon>
        <taxon>Trichinellidae</taxon>
        <taxon>Trichinella</taxon>
    </lineage>
</organism>
<gene>
    <name evidence="1" type="ORF">T07_10839</name>
</gene>
<sequence>MNKTLSLNKLAIDPTAPDAEKEWKFWLLQFQDFLQLTVEPGIDLMNLSPGSNETVNRWKSFYMHSND</sequence>
<evidence type="ECO:0000313" key="1">
    <source>
        <dbReference type="EMBL" id="KRX17372.1"/>
    </source>
</evidence>
<reference evidence="1 2" key="1">
    <citation type="submission" date="2015-01" db="EMBL/GenBank/DDBJ databases">
        <title>Evolution of Trichinella species and genotypes.</title>
        <authorList>
            <person name="Korhonen P.K."/>
            <person name="Edoardo P."/>
            <person name="Giuseppe L.R."/>
            <person name="Gasser R.B."/>
        </authorList>
    </citation>
    <scope>NUCLEOTIDE SEQUENCE [LARGE SCALE GENOMIC DNA]</scope>
    <source>
        <strain evidence="1">ISS37</strain>
    </source>
</reference>
<name>A0A0V0RSE9_9BILA</name>